<proteinExistence type="predicted"/>
<sequence>MDYRFYSKLLLRFVVMIITMNKWCIANSFIVHGSQNNQTEWVRYPYKSVYGLPNSLNCSESITNQFYECEKSLHHTWQITVDDYFYETKKFCCFIWETMDCELNVAKKCNEQYSKKLESNTRETFTSICNHIGSTDSWSCWNHPESESFVYVGILIAIFLFVLVACLVYRI</sequence>
<gene>
    <name evidence="3" type="primary">LOC113791379</name>
</gene>
<keyword evidence="1" id="KW-0812">Transmembrane</keyword>
<dbReference type="AlphaFoldDB" id="A0A6P6XYB8"/>
<dbReference type="KEGG" id="dpte:113791379"/>
<dbReference type="OrthoDB" id="6511903at2759"/>
<accession>A0A6P6XYB8</accession>
<protein>
    <submittedName>
        <fullName evidence="3">Uncharacterized protein LOC113791379</fullName>
    </submittedName>
</protein>
<evidence type="ECO:0000256" key="1">
    <source>
        <dbReference type="SAM" id="Phobius"/>
    </source>
</evidence>
<name>A0A6P6XYB8_DERPT</name>
<dbReference type="Proteomes" id="UP000515146">
    <property type="component" value="Unplaced"/>
</dbReference>
<evidence type="ECO:0000313" key="2">
    <source>
        <dbReference type="Proteomes" id="UP000515146"/>
    </source>
</evidence>
<keyword evidence="1" id="KW-1133">Transmembrane helix</keyword>
<organism evidence="2 3">
    <name type="scientific">Dermatophagoides pteronyssinus</name>
    <name type="common">European house dust mite</name>
    <dbReference type="NCBI Taxonomy" id="6956"/>
    <lineage>
        <taxon>Eukaryota</taxon>
        <taxon>Metazoa</taxon>
        <taxon>Ecdysozoa</taxon>
        <taxon>Arthropoda</taxon>
        <taxon>Chelicerata</taxon>
        <taxon>Arachnida</taxon>
        <taxon>Acari</taxon>
        <taxon>Acariformes</taxon>
        <taxon>Sarcoptiformes</taxon>
        <taxon>Astigmata</taxon>
        <taxon>Psoroptidia</taxon>
        <taxon>Analgoidea</taxon>
        <taxon>Pyroglyphidae</taxon>
        <taxon>Dermatophagoidinae</taxon>
        <taxon>Dermatophagoides</taxon>
    </lineage>
</organism>
<dbReference type="RefSeq" id="XP_027196949.1">
    <property type="nucleotide sequence ID" value="XM_027341148.1"/>
</dbReference>
<feature type="transmembrane region" description="Helical" evidence="1">
    <location>
        <begin position="9"/>
        <end position="31"/>
    </location>
</feature>
<dbReference type="InParanoid" id="A0A6P6XYB8"/>
<keyword evidence="2" id="KW-1185">Reference proteome</keyword>
<evidence type="ECO:0000313" key="3">
    <source>
        <dbReference type="RefSeq" id="XP_027196949.1"/>
    </source>
</evidence>
<keyword evidence="1" id="KW-0472">Membrane</keyword>
<feature type="transmembrane region" description="Helical" evidence="1">
    <location>
        <begin position="148"/>
        <end position="169"/>
    </location>
</feature>
<reference evidence="3" key="1">
    <citation type="submission" date="2025-08" db="UniProtKB">
        <authorList>
            <consortium name="RefSeq"/>
        </authorList>
    </citation>
    <scope>IDENTIFICATION</scope>
    <source>
        <strain evidence="3">Airmid</strain>
    </source>
</reference>